<feature type="compositionally biased region" description="Gly residues" evidence="3">
    <location>
        <begin position="838"/>
        <end position="847"/>
    </location>
</feature>
<name>A0ABR3VN24_HUMIN</name>
<dbReference type="PANTHER" id="PTHR46228">
    <property type="entry name" value="KELCH DOMAIN-CONTAINING PROTEIN"/>
    <property type="match status" value="1"/>
</dbReference>
<feature type="region of interest" description="Disordered" evidence="3">
    <location>
        <begin position="806"/>
        <end position="855"/>
    </location>
</feature>
<comment type="caution">
    <text evidence="6">The sequence shown here is derived from an EMBL/GenBank/DDBJ whole genome shotgun (WGS) entry which is preliminary data.</text>
</comment>
<dbReference type="PANTHER" id="PTHR46228:SF2">
    <property type="entry name" value="KELCH REPEAT PROTEIN (AFU_ORTHOLOGUE AFUA_4G14350)"/>
    <property type="match status" value="1"/>
</dbReference>
<evidence type="ECO:0000256" key="1">
    <source>
        <dbReference type="ARBA" id="ARBA00022441"/>
    </source>
</evidence>
<evidence type="ECO:0000256" key="3">
    <source>
        <dbReference type="SAM" id="MobiDB-lite"/>
    </source>
</evidence>
<evidence type="ECO:0000313" key="7">
    <source>
        <dbReference type="Proteomes" id="UP001583172"/>
    </source>
</evidence>
<dbReference type="EMBL" id="JAZGSY010000019">
    <property type="protein sequence ID" value="KAL1843308.1"/>
    <property type="molecule type" value="Genomic_DNA"/>
</dbReference>
<gene>
    <name evidence="6" type="ORF">VTJ49DRAFT_2125</name>
</gene>
<feature type="region of interest" description="Disordered" evidence="3">
    <location>
        <begin position="570"/>
        <end position="598"/>
    </location>
</feature>
<keyword evidence="7" id="KW-1185">Reference proteome</keyword>
<dbReference type="Proteomes" id="UP001583172">
    <property type="component" value="Unassembled WGS sequence"/>
</dbReference>
<keyword evidence="4" id="KW-0472">Membrane</keyword>
<dbReference type="Gene3D" id="2.120.10.80">
    <property type="entry name" value="Kelch-type beta propeller"/>
    <property type="match status" value="1"/>
</dbReference>
<dbReference type="SUPFAM" id="SSF50965">
    <property type="entry name" value="Galactose oxidase, central domain"/>
    <property type="match status" value="1"/>
</dbReference>
<keyword evidence="4" id="KW-0812">Transmembrane</keyword>
<accession>A0ABR3VN24</accession>
<keyword evidence="5" id="KW-0732">Signal</keyword>
<evidence type="ECO:0000256" key="2">
    <source>
        <dbReference type="ARBA" id="ARBA00022737"/>
    </source>
</evidence>
<feature type="region of interest" description="Disordered" evidence="3">
    <location>
        <begin position="750"/>
        <end position="790"/>
    </location>
</feature>
<reference evidence="6 7" key="1">
    <citation type="journal article" date="2024" name="Commun. Biol.">
        <title>Comparative genomic analysis of thermophilic fungi reveals convergent evolutionary adaptations and gene losses.</title>
        <authorList>
            <person name="Steindorff A.S."/>
            <person name="Aguilar-Pontes M.V."/>
            <person name="Robinson A.J."/>
            <person name="Andreopoulos B."/>
            <person name="LaButti K."/>
            <person name="Kuo A."/>
            <person name="Mondo S."/>
            <person name="Riley R."/>
            <person name="Otillar R."/>
            <person name="Haridas S."/>
            <person name="Lipzen A."/>
            <person name="Grimwood J."/>
            <person name="Schmutz J."/>
            <person name="Clum A."/>
            <person name="Reid I.D."/>
            <person name="Moisan M.C."/>
            <person name="Butler G."/>
            <person name="Nguyen T.T.M."/>
            <person name="Dewar K."/>
            <person name="Conant G."/>
            <person name="Drula E."/>
            <person name="Henrissat B."/>
            <person name="Hansel C."/>
            <person name="Singer S."/>
            <person name="Hutchinson M.I."/>
            <person name="de Vries R.P."/>
            <person name="Natvig D.O."/>
            <person name="Powell A.J."/>
            <person name="Tsang A."/>
            <person name="Grigoriev I.V."/>
        </authorList>
    </citation>
    <scope>NUCLEOTIDE SEQUENCE [LARGE SCALE GENOMIC DNA]</scope>
    <source>
        <strain evidence="6 7">CBS 620.91</strain>
    </source>
</reference>
<evidence type="ECO:0000313" key="6">
    <source>
        <dbReference type="EMBL" id="KAL1843308.1"/>
    </source>
</evidence>
<feature type="chain" id="PRO_5045280734" description="Kelch repeat protein" evidence="5">
    <location>
        <begin position="19"/>
        <end position="855"/>
    </location>
</feature>
<proteinExistence type="predicted"/>
<feature type="compositionally biased region" description="Pro residues" evidence="3">
    <location>
        <begin position="667"/>
        <end position="678"/>
    </location>
</feature>
<keyword evidence="4" id="KW-1133">Transmembrane helix</keyword>
<feature type="compositionally biased region" description="Polar residues" evidence="3">
    <location>
        <begin position="570"/>
        <end position="596"/>
    </location>
</feature>
<evidence type="ECO:0000256" key="5">
    <source>
        <dbReference type="SAM" id="SignalP"/>
    </source>
</evidence>
<evidence type="ECO:0000256" key="4">
    <source>
        <dbReference type="SAM" id="Phobius"/>
    </source>
</evidence>
<keyword evidence="2" id="KW-0677">Repeat</keyword>
<evidence type="ECO:0008006" key="8">
    <source>
        <dbReference type="Google" id="ProtNLM"/>
    </source>
</evidence>
<keyword evidence="1" id="KW-0880">Kelch repeat</keyword>
<feature type="compositionally biased region" description="Low complexity" evidence="3">
    <location>
        <begin position="700"/>
        <end position="725"/>
    </location>
</feature>
<dbReference type="InterPro" id="IPR011043">
    <property type="entry name" value="Gal_Oxase/kelch_b-propeller"/>
</dbReference>
<feature type="signal peptide" evidence="5">
    <location>
        <begin position="1"/>
        <end position="18"/>
    </location>
</feature>
<feature type="region of interest" description="Disordered" evidence="3">
    <location>
        <begin position="618"/>
        <end position="725"/>
    </location>
</feature>
<feature type="compositionally biased region" description="Low complexity" evidence="3">
    <location>
        <begin position="754"/>
        <end position="764"/>
    </location>
</feature>
<feature type="compositionally biased region" description="Polar residues" evidence="3">
    <location>
        <begin position="636"/>
        <end position="652"/>
    </location>
</feature>
<feature type="transmembrane region" description="Helical" evidence="4">
    <location>
        <begin position="516"/>
        <end position="540"/>
    </location>
</feature>
<organism evidence="6 7">
    <name type="scientific">Humicola insolens</name>
    <name type="common">Soft-rot fungus</name>
    <dbReference type="NCBI Taxonomy" id="85995"/>
    <lineage>
        <taxon>Eukaryota</taxon>
        <taxon>Fungi</taxon>
        <taxon>Dikarya</taxon>
        <taxon>Ascomycota</taxon>
        <taxon>Pezizomycotina</taxon>
        <taxon>Sordariomycetes</taxon>
        <taxon>Sordariomycetidae</taxon>
        <taxon>Sordariales</taxon>
        <taxon>Chaetomiaceae</taxon>
        <taxon>Mycothermus</taxon>
    </lineage>
</organism>
<protein>
    <recommendedName>
        <fullName evidence="8">Kelch repeat protein</fullName>
    </recommendedName>
</protein>
<dbReference type="InterPro" id="IPR015915">
    <property type="entry name" value="Kelch-typ_b-propeller"/>
</dbReference>
<sequence length="855" mass="90739">MHGPVLTLIAASAVLVSGESDWLPGQVNTRICQWQQLRAAVLRDTVYLDGGNLWWQPGFADGSVREPRNDNNRLGLIYTLNFSTPFDTSQNISAILGTLSTGGGDTNNRAPNYEDGALLFNDHQFFLYGGLLQRTASAADPPGDSVLCYEKYQYGPPRTFVEGFINKPLGEDVTRYVAYGGAASAPSENMAWYFAGLRSATAGPIYTRAGATNRTAAAHVSNYLIELDMTEQRRETFTNHSLPADILGRANPELVWVPVGKRGILVALGGVVYPDFVTITGDSSNPEANKAESPEFIQTIDIYDVDSRTWYRQNTTGGPGQLTRGCAVVARAEDSSSFNIYYYGGYDGLNQKTQPFSDDVWVLSLPSFTWVKLTTGSSAEGRAGHKCVMPYPDQMLVIGGYPQLVGAVPSCLRETIRVFNLSTGQWLDRYDPAVWAPYVVPSAVIDKIGGSGTGGATAMTPSPSWDSSELAGIFAAQYPMTKITTYYPYVSASPTNNTNPTVPTTDVSESSGVPAYLPPVLGTVLGLVFLTMVGVLIMLYRRRKILRGTTSEAGTEDTTGRRIAAWLRGQTSETKAPTVTTGYDTQYSPLTQTPDLESNVDPARSIAEMMNTEIQPPAELADTSRPPPPAELHSAPATSPAMSQATSATNNHPLFYHAGNDYFSTSPTPPHLQPPPIPQDESPVYYRPDSDALPRAPLHTAGASSIATSPATPTTAGVSPGGSAAAAAPAATQRVLSGVSNLSERDRTHLRQISDTTVSSVTTGLGVGPNGQRVSTGPMAGLEESEPTVSGEQTVLLAQQAGARTWVAPGQGQGQGQGLTTPAGPATRRSVFSEDIDGGGSGSGSGSHVGDERGG</sequence>